<evidence type="ECO:0000313" key="2">
    <source>
        <dbReference type="EMBL" id="JAS25957.1"/>
    </source>
</evidence>
<reference evidence="2" key="1">
    <citation type="submission" date="2015-12" db="EMBL/GenBank/DDBJ databases">
        <title>De novo transcriptome assembly of four potential Pierce s Disease insect vectors from Arizona vineyards.</title>
        <authorList>
            <person name="Tassone E.E."/>
        </authorList>
    </citation>
    <scope>NUCLEOTIDE SEQUENCE</scope>
</reference>
<name>A0A1B6DJW4_9HEMI</name>
<gene>
    <name evidence="2" type="ORF">g.9227</name>
</gene>
<feature type="signal peptide" evidence="1">
    <location>
        <begin position="1"/>
        <end position="19"/>
    </location>
</feature>
<keyword evidence="1" id="KW-0732">Signal</keyword>
<evidence type="ECO:0000256" key="1">
    <source>
        <dbReference type="SAM" id="SignalP"/>
    </source>
</evidence>
<proteinExistence type="predicted"/>
<dbReference type="AlphaFoldDB" id="A0A1B6DJW4"/>
<dbReference type="EMBL" id="GEDC01011341">
    <property type="protein sequence ID" value="JAS25957.1"/>
    <property type="molecule type" value="Transcribed_RNA"/>
</dbReference>
<organism evidence="2">
    <name type="scientific">Clastoptera arizonana</name>
    <name type="common">Arizona spittle bug</name>
    <dbReference type="NCBI Taxonomy" id="38151"/>
    <lineage>
        <taxon>Eukaryota</taxon>
        <taxon>Metazoa</taxon>
        <taxon>Ecdysozoa</taxon>
        <taxon>Arthropoda</taxon>
        <taxon>Hexapoda</taxon>
        <taxon>Insecta</taxon>
        <taxon>Pterygota</taxon>
        <taxon>Neoptera</taxon>
        <taxon>Paraneoptera</taxon>
        <taxon>Hemiptera</taxon>
        <taxon>Auchenorrhyncha</taxon>
        <taxon>Cercopoidea</taxon>
        <taxon>Clastopteridae</taxon>
        <taxon>Clastoptera</taxon>
    </lineage>
</organism>
<accession>A0A1B6DJW4</accession>
<sequence>MFSKSNLLLALMFIGATIAQEYTFCGLKNIMPMEDFDYDEFAGYTYSYKYYPTDPSYFDVISSYQNFKKVDENYYISRAVINRLNGSQDFYTLKEFYLGDGRLYEIQLDEYGYDTTLTFSLVFYGGKKGCFYLYYGCRNNGSVPAEYYSTVENDFRYTIARVGYNLTEEDQAYIRYMEAVLPFSGGLMEVPTRKGVEVIDPGYGEIVHPGYGEIIDPGCGRRVYLGYDQRVYPEGNTDDAGYDQVGDPQYGGINSPEFDVFNPGERPYDDEIKNPRYGVYDPGHGEIDDADNDEIENPRYAGVYDIFKPWYDEIDDPGNDEIEKPRYGEMYDPYDTFIPRYAEIDNPE</sequence>
<protein>
    <submittedName>
        <fullName evidence="2">Uncharacterized protein</fullName>
    </submittedName>
</protein>
<feature type="chain" id="PRO_5008581336" evidence="1">
    <location>
        <begin position="20"/>
        <end position="348"/>
    </location>
</feature>